<keyword evidence="8" id="KW-1185">Reference proteome</keyword>
<comment type="caution">
    <text evidence="7">The sequence shown here is derived from an EMBL/GenBank/DDBJ whole genome shotgun (WGS) entry which is preliminary data.</text>
</comment>
<dbReference type="InterPro" id="IPR001647">
    <property type="entry name" value="HTH_TetR"/>
</dbReference>
<dbReference type="PANTHER" id="PTHR30055:SF234">
    <property type="entry name" value="HTH-TYPE TRANSCRIPTIONAL REGULATOR BETI"/>
    <property type="match status" value="1"/>
</dbReference>
<keyword evidence="3 5" id="KW-0238">DNA-binding</keyword>
<evidence type="ECO:0000313" key="8">
    <source>
        <dbReference type="Proteomes" id="UP001165283"/>
    </source>
</evidence>
<evidence type="ECO:0000256" key="4">
    <source>
        <dbReference type="ARBA" id="ARBA00023163"/>
    </source>
</evidence>
<dbReference type="PANTHER" id="PTHR30055">
    <property type="entry name" value="HTH-TYPE TRANSCRIPTIONAL REGULATOR RUTR"/>
    <property type="match status" value="1"/>
</dbReference>
<gene>
    <name evidence="7" type="ORF">KDL28_11580</name>
</gene>
<evidence type="ECO:0000256" key="1">
    <source>
        <dbReference type="ARBA" id="ARBA00022491"/>
    </source>
</evidence>
<feature type="domain" description="HTH tetR-type" evidence="6">
    <location>
        <begin position="8"/>
        <end position="68"/>
    </location>
</feature>
<keyword evidence="1" id="KW-0678">Repressor</keyword>
<dbReference type="InterPro" id="IPR036271">
    <property type="entry name" value="Tet_transcr_reg_TetR-rel_C_sf"/>
</dbReference>
<keyword evidence="2" id="KW-0805">Transcription regulation</keyword>
<evidence type="ECO:0000259" key="6">
    <source>
        <dbReference type="PROSITE" id="PS50977"/>
    </source>
</evidence>
<dbReference type="Pfam" id="PF13977">
    <property type="entry name" value="TetR_C_6"/>
    <property type="match status" value="1"/>
</dbReference>
<dbReference type="Pfam" id="PF00440">
    <property type="entry name" value="TetR_N"/>
    <property type="match status" value="1"/>
</dbReference>
<dbReference type="InterPro" id="IPR039538">
    <property type="entry name" value="BetI_C"/>
</dbReference>
<dbReference type="RefSeq" id="WP_252437692.1">
    <property type="nucleotide sequence ID" value="NZ_JAGSOV010000023.1"/>
</dbReference>
<dbReference type="InterPro" id="IPR009057">
    <property type="entry name" value="Homeodomain-like_sf"/>
</dbReference>
<dbReference type="EMBL" id="JAGSOV010000023">
    <property type="protein sequence ID" value="MCO1655692.1"/>
    <property type="molecule type" value="Genomic_DNA"/>
</dbReference>
<evidence type="ECO:0000256" key="3">
    <source>
        <dbReference type="ARBA" id="ARBA00023125"/>
    </source>
</evidence>
<proteinExistence type="predicted"/>
<evidence type="ECO:0000313" key="7">
    <source>
        <dbReference type="EMBL" id="MCO1655692.1"/>
    </source>
</evidence>
<dbReference type="InterPro" id="IPR050109">
    <property type="entry name" value="HTH-type_TetR-like_transc_reg"/>
</dbReference>
<dbReference type="PROSITE" id="PS50977">
    <property type="entry name" value="HTH_TETR_2"/>
    <property type="match status" value="1"/>
</dbReference>
<reference evidence="7" key="1">
    <citation type="submission" date="2021-04" db="EMBL/GenBank/DDBJ databases">
        <title>Pseudonocardia sp. nov., isolated from sandy soil of mangrove forest.</title>
        <authorList>
            <person name="Zan Z."/>
            <person name="Huang R."/>
            <person name="Liu W."/>
        </authorList>
    </citation>
    <scope>NUCLEOTIDE SEQUENCE</scope>
    <source>
        <strain evidence="7">S2-4</strain>
    </source>
</reference>
<name>A0ABT0ZY74_9PSEU</name>
<sequence>MPKIVDHDQRRQEVLAATWRVIARVGLDATTVRRIADEAGHSVGVLAHYFTDKEDILSSAHLLAFARARARIVEATKGQSSLEALRLAMLEALPLDDERLLEAHVDVSFLGHTVGNAHLRQIRSTSNANSRAMWGGFVTQAQESGEMRRDEDAGFIVDEIQALIESLSIQAIIDPVRMTPEHQVALVSRFLARVSINEHPLPARE</sequence>
<accession>A0ABT0ZY74</accession>
<evidence type="ECO:0000256" key="2">
    <source>
        <dbReference type="ARBA" id="ARBA00023015"/>
    </source>
</evidence>
<organism evidence="7 8">
    <name type="scientific">Pseudonocardia humida</name>
    <dbReference type="NCBI Taxonomy" id="2800819"/>
    <lineage>
        <taxon>Bacteria</taxon>
        <taxon>Bacillati</taxon>
        <taxon>Actinomycetota</taxon>
        <taxon>Actinomycetes</taxon>
        <taxon>Pseudonocardiales</taxon>
        <taxon>Pseudonocardiaceae</taxon>
        <taxon>Pseudonocardia</taxon>
    </lineage>
</organism>
<protein>
    <submittedName>
        <fullName evidence="7">TetR family transcriptional regulator C-terminal domain-containing protein</fullName>
    </submittedName>
</protein>
<keyword evidence="4" id="KW-0804">Transcription</keyword>
<dbReference type="Gene3D" id="1.10.357.10">
    <property type="entry name" value="Tetracycline Repressor, domain 2"/>
    <property type="match status" value="1"/>
</dbReference>
<dbReference type="Proteomes" id="UP001165283">
    <property type="component" value="Unassembled WGS sequence"/>
</dbReference>
<dbReference type="SUPFAM" id="SSF48498">
    <property type="entry name" value="Tetracyclin repressor-like, C-terminal domain"/>
    <property type="match status" value="1"/>
</dbReference>
<dbReference type="SUPFAM" id="SSF46689">
    <property type="entry name" value="Homeodomain-like"/>
    <property type="match status" value="1"/>
</dbReference>
<feature type="DNA-binding region" description="H-T-H motif" evidence="5">
    <location>
        <begin position="31"/>
        <end position="50"/>
    </location>
</feature>
<evidence type="ECO:0000256" key="5">
    <source>
        <dbReference type="PROSITE-ProRule" id="PRU00335"/>
    </source>
</evidence>